<accession>A0A5B7J0M0</accession>
<proteinExistence type="predicted"/>
<dbReference type="EMBL" id="VSRR010077456">
    <property type="protein sequence ID" value="MPC88325.1"/>
    <property type="molecule type" value="Genomic_DNA"/>
</dbReference>
<reference evidence="1 2" key="1">
    <citation type="submission" date="2019-05" db="EMBL/GenBank/DDBJ databases">
        <title>Another draft genome of Portunus trituberculatus and its Hox gene families provides insights of decapod evolution.</title>
        <authorList>
            <person name="Jeong J.-H."/>
            <person name="Song I."/>
            <person name="Kim S."/>
            <person name="Choi T."/>
            <person name="Kim D."/>
            <person name="Ryu S."/>
            <person name="Kim W."/>
        </authorList>
    </citation>
    <scope>NUCLEOTIDE SEQUENCE [LARGE SCALE GENOMIC DNA]</scope>
    <source>
        <tissue evidence="1">Muscle</tissue>
    </source>
</reference>
<evidence type="ECO:0000313" key="1">
    <source>
        <dbReference type="EMBL" id="MPC88325.1"/>
    </source>
</evidence>
<dbReference type="Proteomes" id="UP000324222">
    <property type="component" value="Unassembled WGS sequence"/>
</dbReference>
<keyword evidence="2" id="KW-1185">Reference proteome</keyword>
<organism evidence="1 2">
    <name type="scientific">Portunus trituberculatus</name>
    <name type="common">Swimming crab</name>
    <name type="synonym">Neptunus trituberculatus</name>
    <dbReference type="NCBI Taxonomy" id="210409"/>
    <lineage>
        <taxon>Eukaryota</taxon>
        <taxon>Metazoa</taxon>
        <taxon>Ecdysozoa</taxon>
        <taxon>Arthropoda</taxon>
        <taxon>Crustacea</taxon>
        <taxon>Multicrustacea</taxon>
        <taxon>Malacostraca</taxon>
        <taxon>Eumalacostraca</taxon>
        <taxon>Eucarida</taxon>
        <taxon>Decapoda</taxon>
        <taxon>Pleocyemata</taxon>
        <taxon>Brachyura</taxon>
        <taxon>Eubrachyura</taxon>
        <taxon>Portunoidea</taxon>
        <taxon>Portunidae</taxon>
        <taxon>Portuninae</taxon>
        <taxon>Portunus</taxon>
    </lineage>
</organism>
<name>A0A5B7J0M0_PORTR</name>
<protein>
    <submittedName>
        <fullName evidence="1">Uncharacterized protein</fullName>
    </submittedName>
</protein>
<comment type="caution">
    <text evidence="1">The sequence shown here is derived from an EMBL/GenBank/DDBJ whole genome shotgun (WGS) entry which is preliminary data.</text>
</comment>
<gene>
    <name evidence="1" type="ORF">E2C01_083226</name>
</gene>
<evidence type="ECO:0000313" key="2">
    <source>
        <dbReference type="Proteomes" id="UP000324222"/>
    </source>
</evidence>
<dbReference type="AlphaFoldDB" id="A0A5B7J0M0"/>
<sequence>MCTRGVTKVLQCGRSREP</sequence>